<protein>
    <recommendedName>
        <fullName evidence="3">CUB domain-containing protein</fullName>
    </recommendedName>
</protein>
<keyword evidence="5" id="KW-1185">Reference proteome</keyword>
<dbReference type="InterPro" id="IPR000859">
    <property type="entry name" value="CUB_dom"/>
</dbReference>
<name>A0A2G9UUW0_TELCI</name>
<keyword evidence="1" id="KW-1015">Disulfide bond</keyword>
<organism evidence="4 5">
    <name type="scientific">Teladorsagia circumcincta</name>
    <name type="common">Brown stomach worm</name>
    <name type="synonym">Ostertagia circumcincta</name>
    <dbReference type="NCBI Taxonomy" id="45464"/>
    <lineage>
        <taxon>Eukaryota</taxon>
        <taxon>Metazoa</taxon>
        <taxon>Ecdysozoa</taxon>
        <taxon>Nematoda</taxon>
        <taxon>Chromadorea</taxon>
        <taxon>Rhabditida</taxon>
        <taxon>Rhabditina</taxon>
        <taxon>Rhabditomorpha</taxon>
        <taxon>Strongyloidea</taxon>
        <taxon>Trichostrongylidae</taxon>
        <taxon>Teladorsagia</taxon>
    </lineage>
</organism>
<sequence length="206" mass="22862">MKNSLSSDEKARAAFRKAAKLWRDDTCIDIDEYDPTKTGTCANNKPACQNDGFAHPRDCSKCICPSGYGGPLCNKKPSSCGAEVEASSDWQSFENTLAAGDAGEERDEYKRCTYWIKVPDNVSNAKIEVTIVELPDKFFKDGCIYAGVEIKAHPDKRRTGYRFCSQKDVGTVLSSNSSLVPVITYSASRTDAFSTKLEYRYTLEEN</sequence>
<evidence type="ECO:0000313" key="5">
    <source>
        <dbReference type="Proteomes" id="UP000230423"/>
    </source>
</evidence>
<dbReference type="PROSITE" id="PS00022">
    <property type="entry name" value="EGF_1"/>
    <property type="match status" value="1"/>
</dbReference>
<dbReference type="PROSITE" id="PS01180">
    <property type="entry name" value="CUB"/>
    <property type="match status" value="1"/>
</dbReference>
<evidence type="ECO:0000256" key="2">
    <source>
        <dbReference type="PROSITE-ProRule" id="PRU00059"/>
    </source>
</evidence>
<dbReference type="OrthoDB" id="5786116at2759"/>
<dbReference type="Gene3D" id="2.60.120.290">
    <property type="entry name" value="Spermadhesin, CUB domain"/>
    <property type="match status" value="1"/>
</dbReference>
<dbReference type="PROSITE" id="PS01186">
    <property type="entry name" value="EGF_2"/>
    <property type="match status" value="1"/>
</dbReference>
<accession>A0A2G9UUW0</accession>
<evidence type="ECO:0000256" key="1">
    <source>
        <dbReference type="ARBA" id="ARBA00023157"/>
    </source>
</evidence>
<dbReference type="SUPFAM" id="SSF49854">
    <property type="entry name" value="Spermadhesin, CUB domain"/>
    <property type="match status" value="1"/>
</dbReference>
<dbReference type="InterPro" id="IPR035914">
    <property type="entry name" value="Sperma_CUB_dom_sf"/>
</dbReference>
<evidence type="ECO:0000259" key="3">
    <source>
        <dbReference type="PROSITE" id="PS01180"/>
    </source>
</evidence>
<proteinExistence type="predicted"/>
<dbReference type="AlphaFoldDB" id="A0A2G9UUW0"/>
<comment type="caution">
    <text evidence="2">Lacks conserved residue(s) required for the propagation of feature annotation.</text>
</comment>
<dbReference type="InterPro" id="IPR000742">
    <property type="entry name" value="EGF"/>
</dbReference>
<dbReference type="Proteomes" id="UP000230423">
    <property type="component" value="Unassembled WGS sequence"/>
</dbReference>
<reference evidence="4 5" key="1">
    <citation type="submission" date="2015-09" db="EMBL/GenBank/DDBJ databases">
        <title>Draft genome of the parasitic nematode Teladorsagia circumcincta isolate WARC Sus (inbred).</title>
        <authorList>
            <person name="Mitreva M."/>
        </authorList>
    </citation>
    <scope>NUCLEOTIDE SEQUENCE [LARGE SCALE GENOMIC DNA]</scope>
    <source>
        <strain evidence="4 5">S</strain>
    </source>
</reference>
<feature type="domain" description="CUB" evidence="3">
    <location>
        <begin position="80"/>
        <end position="202"/>
    </location>
</feature>
<dbReference type="EMBL" id="KZ345344">
    <property type="protein sequence ID" value="PIO74038.1"/>
    <property type="molecule type" value="Genomic_DNA"/>
</dbReference>
<evidence type="ECO:0000313" key="4">
    <source>
        <dbReference type="EMBL" id="PIO74038.1"/>
    </source>
</evidence>
<gene>
    <name evidence="4" type="ORF">TELCIR_03966</name>
</gene>